<dbReference type="Pfam" id="PF25994">
    <property type="entry name" value="HH_AprE"/>
    <property type="match status" value="1"/>
</dbReference>
<evidence type="ECO:0000313" key="14">
    <source>
        <dbReference type="EMBL" id="SHJ94705.1"/>
    </source>
</evidence>
<evidence type="ECO:0000256" key="5">
    <source>
        <dbReference type="ARBA" id="ARBA00022519"/>
    </source>
</evidence>
<name>A0A1M6NG45_9BRAD</name>
<evidence type="ECO:0000256" key="1">
    <source>
        <dbReference type="ARBA" id="ARBA00004377"/>
    </source>
</evidence>
<protein>
    <recommendedName>
        <fullName evidence="9">Membrane fusion protein (MFP) family protein</fullName>
    </recommendedName>
</protein>
<sequence length="484" mass="52682">MSSAEALPNEPGPKPSEPRWKREDTARQFLPAALEILETPASPVGRAIGATIILFFVIAIVWAIFGHVDIIATASGKIVPTGRSKTIQPLETGIVSAIHVRDGDTVTTDQVLIELDRTVTQAERKHVAQDLTASQLDVARLTALRDGFEAATIPRDLVAPAGATDADIARTRASMRAQAAEQMAKLASINQQIEQKQAEQQSIIATIAKIDASLPLVEEGATVRRKAMEIQYGNRIAYLDAQTKLVEQQNERLVQQRKIVEVTAARQALEQQIEQTKAAYEHQVLNDLADAEKKAAEFSQDLVKAERKTGEQILRSPIDGAVQQLAVHTVGGVVTPAQQLMIVVPADSRLEAEAMISNRDIGFVSAGQQAEVKIDTFNFTRYGLLQGKVVSVSQDAIVRDKPGSKAGLAKPDGALSDSSEPEGQELVYSARVALDGSKMQIEDRMVNLAPGMAVTVEIKTGRRRLIEYLMSPLLRYGHESLRER</sequence>
<evidence type="ECO:0000313" key="15">
    <source>
        <dbReference type="Proteomes" id="UP000189935"/>
    </source>
</evidence>
<comment type="subcellular location">
    <subcellularLocation>
        <location evidence="1 9">Cell inner membrane</location>
        <topology evidence="1 9">Single-pass membrane protein</topology>
    </subcellularLocation>
</comment>
<evidence type="ECO:0000256" key="3">
    <source>
        <dbReference type="ARBA" id="ARBA00022448"/>
    </source>
</evidence>
<evidence type="ECO:0000256" key="6">
    <source>
        <dbReference type="ARBA" id="ARBA00022692"/>
    </source>
</evidence>
<evidence type="ECO:0000256" key="9">
    <source>
        <dbReference type="RuleBase" id="RU365093"/>
    </source>
</evidence>
<organism evidence="14 15">
    <name type="scientific">Bradyrhizobium lablabi</name>
    <dbReference type="NCBI Taxonomy" id="722472"/>
    <lineage>
        <taxon>Bacteria</taxon>
        <taxon>Pseudomonadati</taxon>
        <taxon>Pseudomonadota</taxon>
        <taxon>Alphaproteobacteria</taxon>
        <taxon>Hyphomicrobiales</taxon>
        <taxon>Nitrobacteraceae</taxon>
        <taxon>Bradyrhizobium</taxon>
    </lineage>
</organism>
<dbReference type="Pfam" id="PF26002">
    <property type="entry name" value="Beta-barrel_AprE"/>
    <property type="match status" value="1"/>
</dbReference>
<dbReference type="PANTHER" id="PTHR30386:SF27">
    <property type="entry name" value="MEMBRANE FUSION PROTEIN (MFP) FAMILY PROTEIN"/>
    <property type="match status" value="1"/>
</dbReference>
<keyword evidence="4 9" id="KW-1003">Cell membrane</keyword>
<dbReference type="InterPro" id="IPR006144">
    <property type="entry name" value="Secretion_HlyD_CS"/>
</dbReference>
<keyword evidence="3 9" id="KW-0813">Transport</keyword>
<evidence type="ECO:0000256" key="8">
    <source>
        <dbReference type="ARBA" id="ARBA00023136"/>
    </source>
</evidence>
<comment type="similarity">
    <text evidence="2 9">Belongs to the membrane fusion protein (MFP) (TC 8.A.1) family.</text>
</comment>
<dbReference type="GO" id="GO:0009306">
    <property type="term" value="P:protein secretion"/>
    <property type="evidence" value="ECO:0007669"/>
    <property type="project" value="InterPro"/>
</dbReference>
<dbReference type="OrthoDB" id="9810980at2"/>
<dbReference type="GO" id="GO:0005886">
    <property type="term" value="C:plasma membrane"/>
    <property type="evidence" value="ECO:0007669"/>
    <property type="project" value="UniProtKB-SubCell"/>
</dbReference>
<dbReference type="InterPro" id="IPR050739">
    <property type="entry name" value="MFP"/>
</dbReference>
<dbReference type="PROSITE" id="PS00543">
    <property type="entry name" value="HLYD_FAMILY"/>
    <property type="match status" value="1"/>
</dbReference>
<keyword evidence="10" id="KW-0175">Coiled coil</keyword>
<feature type="domain" description="AprE-like long alpha-helical hairpin" evidence="12">
    <location>
        <begin position="121"/>
        <end position="306"/>
    </location>
</feature>
<dbReference type="PRINTS" id="PR01490">
    <property type="entry name" value="RTXTOXIND"/>
</dbReference>
<feature type="coiled-coil region" evidence="10">
    <location>
        <begin position="259"/>
        <end position="308"/>
    </location>
</feature>
<accession>A0A1M6NG45</accession>
<dbReference type="InterPro" id="IPR058982">
    <property type="entry name" value="Beta-barrel_AprE"/>
</dbReference>
<evidence type="ECO:0000259" key="13">
    <source>
        <dbReference type="Pfam" id="PF26002"/>
    </source>
</evidence>
<evidence type="ECO:0000256" key="2">
    <source>
        <dbReference type="ARBA" id="ARBA00009477"/>
    </source>
</evidence>
<evidence type="ECO:0000259" key="12">
    <source>
        <dbReference type="Pfam" id="PF25994"/>
    </source>
</evidence>
<reference evidence="14 15" key="1">
    <citation type="submission" date="2016-11" db="EMBL/GenBank/DDBJ databases">
        <authorList>
            <person name="Jaros S."/>
            <person name="Januszkiewicz K."/>
            <person name="Wedrychowicz H."/>
        </authorList>
    </citation>
    <scope>NUCLEOTIDE SEQUENCE [LARGE SCALE GENOMIC DNA]</scope>
    <source>
        <strain evidence="14 15">GAS499</strain>
    </source>
</reference>
<feature type="transmembrane region" description="Helical" evidence="9">
    <location>
        <begin position="47"/>
        <end position="65"/>
    </location>
</feature>
<dbReference type="InterPro" id="IPR058781">
    <property type="entry name" value="HH_AprE-like"/>
</dbReference>
<feature type="region of interest" description="Disordered" evidence="11">
    <location>
        <begin position="1"/>
        <end position="21"/>
    </location>
</feature>
<evidence type="ECO:0000256" key="11">
    <source>
        <dbReference type="SAM" id="MobiDB-lite"/>
    </source>
</evidence>
<keyword evidence="8 9" id="KW-0472">Membrane</keyword>
<dbReference type="NCBIfam" id="TIGR01843">
    <property type="entry name" value="type_I_hlyD"/>
    <property type="match status" value="1"/>
</dbReference>
<dbReference type="EMBL" id="LT670844">
    <property type="protein sequence ID" value="SHJ94705.1"/>
    <property type="molecule type" value="Genomic_DNA"/>
</dbReference>
<evidence type="ECO:0000256" key="10">
    <source>
        <dbReference type="SAM" id="Coils"/>
    </source>
</evidence>
<dbReference type="Gene3D" id="2.40.30.170">
    <property type="match status" value="1"/>
</dbReference>
<keyword evidence="6 9" id="KW-0812">Transmembrane</keyword>
<dbReference type="InterPro" id="IPR010129">
    <property type="entry name" value="T1SS_HlyD"/>
</dbReference>
<dbReference type="Proteomes" id="UP000189935">
    <property type="component" value="Chromosome I"/>
</dbReference>
<gene>
    <name evidence="14" type="ORF">SAMN05444159_1986</name>
</gene>
<dbReference type="RefSeq" id="WP_079537988.1">
    <property type="nucleotide sequence ID" value="NZ_LT670844.1"/>
</dbReference>
<feature type="domain" description="AprE-like beta-barrel" evidence="13">
    <location>
        <begin position="350"/>
        <end position="403"/>
    </location>
</feature>
<keyword evidence="5 9" id="KW-0997">Cell inner membrane</keyword>
<proteinExistence type="inferred from homology"/>
<dbReference type="PANTHER" id="PTHR30386">
    <property type="entry name" value="MEMBRANE FUSION SUBUNIT OF EMRAB-TOLC MULTIDRUG EFFLUX PUMP"/>
    <property type="match status" value="1"/>
</dbReference>
<dbReference type="AlphaFoldDB" id="A0A1M6NG45"/>
<evidence type="ECO:0000256" key="7">
    <source>
        <dbReference type="ARBA" id="ARBA00022989"/>
    </source>
</evidence>
<evidence type="ECO:0000256" key="4">
    <source>
        <dbReference type="ARBA" id="ARBA00022475"/>
    </source>
</evidence>
<keyword evidence="7 9" id="KW-1133">Transmembrane helix</keyword>